<reference evidence="1" key="1">
    <citation type="submission" date="2014-06" db="EMBL/GenBank/DDBJ databases">
        <title>Key roles for freshwater Actinobacteria revealed by deep metagenomic sequencing.</title>
        <authorList>
            <person name="Ghai R."/>
            <person name="Mizuno C.M."/>
            <person name="Picazo A."/>
            <person name="Camacho A."/>
            <person name="Rodriguez-Valera F."/>
        </authorList>
    </citation>
    <scope>NUCLEOTIDE SEQUENCE</scope>
</reference>
<sequence>MTKFRLYATHNEGNVRDKLGKSDYSYWFVLKYFESLMPHLGETEVLTDPPARPADLDLAEEILLAFTPPHKVPNEALHYAIPVFAWEFDTIPNESWLDDDRNNWYHVFRNSPGSITHCQFSAEQVKNEIGDDYPIAVIPAPLWDKYAPLAARPRMDKWSLSVDGYVADSWNPPADAEHIEKTASNIDFNGVVYTFVFNPNDGRKQWTEAVTAFIAAHENNANATLILKLIQSDPVLGVNAVWDVIDHLGEFDCRIVAIQSHLEKDAYDQLIAGTTFALNASSGEGQCLPLLEFMSAGTPAVAPCHTAMTDYIFPNTSFIVENTKSWHSWPHDPRMLLRCFRFPVVWDSLRTAFLDSYKVATEDSVRYEEMSQNATKFMKDFCSEAVLLQKLDTFIAQVKSYNS</sequence>
<name>A0A094PW65_9ZZZZ</name>
<dbReference type="PANTHER" id="PTHR46656">
    <property type="entry name" value="PUTATIVE-RELATED"/>
    <property type="match status" value="1"/>
</dbReference>
<dbReference type="Gene3D" id="3.40.50.2000">
    <property type="entry name" value="Glycogen Phosphorylase B"/>
    <property type="match status" value="1"/>
</dbReference>
<dbReference type="PANTHER" id="PTHR46656:SF3">
    <property type="entry name" value="PUTATIVE-RELATED"/>
    <property type="match status" value="1"/>
</dbReference>
<organism evidence="1">
    <name type="scientific">freshwater metagenome</name>
    <dbReference type="NCBI Taxonomy" id="449393"/>
    <lineage>
        <taxon>unclassified sequences</taxon>
        <taxon>metagenomes</taxon>
        <taxon>ecological metagenomes</taxon>
    </lineage>
</organism>
<dbReference type="CDD" id="cd01635">
    <property type="entry name" value="Glycosyltransferase_GTB-type"/>
    <property type="match status" value="1"/>
</dbReference>
<dbReference type="SUPFAM" id="SSF53756">
    <property type="entry name" value="UDP-Glycosyltransferase/glycogen phosphorylase"/>
    <property type="match status" value="1"/>
</dbReference>
<proteinExistence type="predicted"/>
<dbReference type="AlphaFoldDB" id="A0A094PW65"/>
<comment type="caution">
    <text evidence="1">The sequence shown here is derived from an EMBL/GenBank/DDBJ whole genome shotgun (WGS) entry which is preliminary data.</text>
</comment>
<protein>
    <recommendedName>
        <fullName evidence="2">Glycosyl transferase family 1 domain-containing protein</fullName>
    </recommendedName>
</protein>
<evidence type="ECO:0000313" key="1">
    <source>
        <dbReference type="EMBL" id="KGA15382.1"/>
    </source>
</evidence>
<dbReference type="EMBL" id="JNSL01000115">
    <property type="protein sequence ID" value="KGA15382.1"/>
    <property type="molecule type" value="Genomic_DNA"/>
</dbReference>
<evidence type="ECO:0008006" key="2">
    <source>
        <dbReference type="Google" id="ProtNLM"/>
    </source>
</evidence>
<gene>
    <name evidence="1" type="ORF">GM51_14990</name>
</gene>
<accession>A0A094PW65</accession>